<keyword evidence="2" id="KW-0547">Nucleotide-binding</keyword>
<keyword evidence="4" id="KW-0347">Helicase</keyword>
<dbReference type="PROSITE" id="PS51194">
    <property type="entry name" value="HELICASE_CTER"/>
    <property type="match status" value="1"/>
</dbReference>
<dbReference type="GO" id="GO:0003723">
    <property type="term" value="F:RNA binding"/>
    <property type="evidence" value="ECO:0007669"/>
    <property type="project" value="UniProtKB-KW"/>
</dbReference>
<dbReference type="EMBL" id="LN890968">
    <property type="protein sequence ID" value="CUS13736.1"/>
    <property type="molecule type" value="Genomic_DNA"/>
</dbReference>
<feature type="domain" description="Helicase ATP-binding" evidence="10">
    <location>
        <begin position="184"/>
        <end position="398"/>
    </location>
</feature>
<keyword evidence="9" id="KW-0732">Signal</keyword>
<evidence type="ECO:0000256" key="9">
    <source>
        <dbReference type="SAM" id="SignalP"/>
    </source>
</evidence>
<feature type="domain" description="Helicase C-terminal" evidence="11">
    <location>
        <begin position="433"/>
        <end position="586"/>
    </location>
</feature>
<keyword evidence="5" id="KW-0067">ATP-binding</keyword>
<dbReference type="PROSITE" id="PS51192">
    <property type="entry name" value="HELICASE_ATP_BIND_1"/>
    <property type="match status" value="1"/>
</dbReference>
<dbReference type="EC" id="3.6.4.13" evidence="1"/>
<dbReference type="Gene3D" id="3.40.50.300">
    <property type="entry name" value="P-loop containing nucleotide triphosphate hydrolases"/>
    <property type="match status" value="2"/>
</dbReference>
<keyword evidence="3" id="KW-0378">Hydrolase</keyword>
<organism evidence="12 13">
    <name type="scientific">Tuber aestivum</name>
    <name type="common">summer truffle</name>
    <dbReference type="NCBI Taxonomy" id="59557"/>
    <lineage>
        <taxon>Eukaryota</taxon>
        <taxon>Fungi</taxon>
        <taxon>Dikarya</taxon>
        <taxon>Ascomycota</taxon>
        <taxon>Pezizomycotina</taxon>
        <taxon>Pezizomycetes</taxon>
        <taxon>Pezizales</taxon>
        <taxon>Tuberaceae</taxon>
        <taxon>Tuber</taxon>
    </lineage>
</organism>
<name>A0A292Q1Q0_9PEZI</name>
<evidence type="ECO:0000256" key="1">
    <source>
        <dbReference type="ARBA" id="ARBA00012552"/>
    </source>
</evidence>
<keyword evidence="6" id="KW-0694">RNA-binding</keyword>
<dbReference type="CDD" id="cd18787">
    <property type="entry name" value="SF2_C_DEAD"/>
    <property type="match status" value="1"/>
</dbReference>
<protein>
    <recommendedName>
        <fullName evidence="1">RNA helicase</fullName>
        <ecNumber evidence="1">3.6.4.13</ecNumber>
    </recommendedName>
</protein>
<feature type="region of interest" description="Disordered" evidence="8">
    <location>
        <begin position="83"/>
        <end position="103"/>
    </location>
</feature>
<dbReference type="GO" id="GO:0005524">
    <property type="term" value="F:ATP binding"/>
    <property type="evidence" value="ECO:0007669"/>
    <property type="project" value="UniProtKB-KW"/>
</dbReference>
<dbReference type="SUPFAM" id="SSF52540">
    <property type="entry name" value="P-loop containing nucleoside triphosphate hydrolases"/>
    <property type="match status" value="1"/>
</dbReference>
<evidence type="ECO:0000256" key="2">
    <source>
        <dbReference type="ARBA" id="ARBA00022741"/>
    </source>
</evidence>
<accession>A0A292Q1Q0</accession>
<dbReference type="GO" id="GO:0016787">
    <property type="term" value="F:hydrolase activity"/>
    <property type="evidence" value="ECO:0007669"/>
    <property type="project" value="UniProtKB-KW"/>
</dbReference>
<evidence type="ECO:0000313" key="13">
    <source>
        <dbReference type="Proteomes" id="UP001412239"/>
    </source>
</evidence>
<reference evidence="12" key="1">
    <citation type="submission" date="2015-10" db="EMBL/GenBank/DDBJ databases">
        <authorList>
            <person name="Regsiter A."/>
            <person name="william w."/>
        </authorList>
    </citation>
    <scope>NUCLEOTIDE SEQUENCE</scope>
    <source>
        <strain evidence="12">Montdore</strain>
    </source>
</reference>
<evidence type="ECO:0000256" key="6">
    <source>
        <dbReference type="ARBA" id="ARBA00022884"/>
    </source>
</evidence>
<dbReference type="InterPro" id="IPR001650">
    <property type="entry name" value="Helicase_C-like"/>
</dbReference>
<proteinExistence type="predicted"/>
<dbReference type="AlphaFoldDB" id="A0A292Q1Q0"/>
<evidence type="ECO:0000256" key="4">
    <source>
        <dbReference type="ARBA" id="ARBA00022806"/>
    </source>
</evidence>
<feature type="signal peptide" evidence="9">
    <location>
        <begin position="1"/>
        <end position="19"/>
    </location>
</feature>
<dbReference type="InterPro" id="IPR014001">
    <property type="entry name" value="Helicase_ATP-bd"/>
</dbReference>
<dbReference type="SMART" id="SM00490">
    <property type="entry name" value="HELICc"/>
    <property type="match status" value="1"/>
</dbReference>
<dbReference type="PANTHER" id="PTHR47960">
    <property type="entry name" value="DEAD-BOX ATP-DEPENDENT RNA HELICASE 50"/>
    <property type="match status" value="1"/>
</dbReference>
<evidence type="ECO:0000259" key="10">
    <source>
        <dbReference type="PROSITE" id="PS51192"/>
    </source>
</evidence>
<dbReference type="Pfam" id="PF00270">
    <property type="entry name" value="DEAD"/>
    <property type="match status" value="1"/>
</dbReference>
<evidence type="ECO:0000313" key="12">
    <source>
        <dbReference type="EMBL" id="CUS13736.1"/>
    </source>
</evidence>
<dbReference type="InterPro" id="IPR027417">
    <property type="entry name" value="P-loop_NTPase"/>
</dbReference>
<dbReference type="InterPro" id="IPR011545">
    <property type="entry name" value="DEAD/DEAH_box_helicase_dom"/>
</dbReference>
<comment type="catalytic activity">
    <reaction evidence="7">
        <text>ATP + H2O = ADP + phosphate + H(+)</text>
        <dbReference type="Rhea" id="RHEA:13065"/>
        <dbReference type="ChEBI" id="CHEBI:15377"/>
        <dbReference type="ChEBI" id="CHEBI:15378"/>
        <dbReference type="ChEBI" id="CHEBI:30616"/>
        <dbReference type="ChEBI" id="CHEBI:43474"/>
        <dbReference type="ChEBI" id="CHEBI:456216"/>
        <dbReference type="EC" id="3.6.4.13"/>
    </reaction>
</comment>
<gene>
    <name evidence="12" type="ORF">GSTUAT00002261001</name>
</gene>
<dbReference type="Proteomes" id="UP001412239">
    <property type="component" value="Unassembled WGS sequence"/>
</dbReference>
<feature type="chain" id="PRO_5012019197" description="RNA helicase" evidence="9">
    <location>
        <begin position="20"/>
        <end position="586"/>
    </location>
</feature>
<evidence type="ECO:0000256" key="5">
    <source>
        <dbReference type="ARBA" id="ARBA00022840"/>
    </source>
</evidence>
<dbReference type="GO" id="GO:0003724">
    <property type="term" value="F:RNA helicase activity"/>
    <property type="evidence" value="ECO:0007669"/>
    <property type="project" value="UniProtKB-EC"/>
</dbReference>
<evidence type="ECO:0000259" key="11">
    <source>
        <dbReference type="PROSITE" id="PS51194"/>
    </source>
</evidence>
<evidence type="ECO:0000256" key="7">
    <source>
        <dbReference type="ARBA" id="ARBA00047984"/>
    </source>
</evidence>
<dbReference type="Pfam" id="PF00271">
    <property type="entry name" value="Helicase_C"/>
    <property type="match status" value="1"/>
</dbReference>
<dbReference type="SMART" id="SM00487">
    <property type="entry name" value="DEXDc"/>
    <property type="match status" value="1"/>
</dbReference>
<keyword evidence="13" id="KW-1185">Reference proteome</keyword>
<sequence>MIRNLPACLLCLHGLGTLSTPGFSPPMLSRCVASATSKRRPSRFTLSNRVAERLIERKRKPEPTHGMNRTEANITQPVWRNRRSCSKEHDGQARGRLPRYGKFDPKHMRMAQSLGVISRAQRDEVKSEVDKWFSFDDFDLLPSIKEGIIQGALKGLDTVEPSPVQKLVIPVLTGQATRRHKHTINDKNPYETFLVAAETGSGKTLSYVVPILDFLKRSEEVSRKNSGAGTSVERVPAPKAPAKDLFDLEIPLIEPKEDKEDYGKPRAIILVPTSELVTQVASVVKSISHIAKFRTAMISSNFTATVIRNRLFSGPLDVLVSTPYILSSLAEDSPKILSKCTHLVADEADSLFDREFVQLTTSITERARALEKLILCSATIPKSLDMRLRKFYPSIQRLVSSKIHTVPRRVVLSVVDVDQNPYRGNRFLACAETLSQIAKEQSEEGFIKKVVVFVNRRESTTELVSFLREKGFDAANLNRDTDDRKNAAVLEYFTGPKVSADPMARALEKMKVLVTTDIASRGVDTKNVKNVLLYDVPYNTIDFIHRLGRVGRMGKRGKAVLFVDNDTNKAWIKEIKKSMYMGGPLL</sequence>
<evidence type="ECO:0000256" key="3">
    <source>
        <dbReference type="ARBA" id="ARBA00022801"/>
    </source>
</evidence>
<evidence type="ECO:0000256" key="8">
    <source>
        <dbReference type="SAM" id="MobiDB-lite"/>
    </source>
</evidence>